<feature type="transmembrane region" description="Helical" evidence="9">
    <location>
        <begin position="349"/>
        <end position="382"/>
    </location>
</feature>
<evidence type="ECO:0000256" key="2">
    <source>
        <dbReference type="ARBA" id="ARBA00022475"/>
    </source>
</evidence>
<keyword evidence="4 9" id="KW-0812">Transmembrane</keyword>
<accession>A0ABQ3EAB5</accession>
<proteinExistence type="inferred from homology"/>
<reference evidence="11" key="1">
    <citation type="journal article" date="2019" name="Int. J. Syst. Evol. Microbiol.">
        <title>The Global Catalogue of Microorganisms (GCM) 10K type strain sequencing project: providing services to taxonomists for standard genome sequencing and annotation.</title>
        <authorList>
            <consortium name="The Broad Institute Genomics Platform"/>
            <consortium name="The Broad Institute Genome Sequencing Center for Infectious Disease"/>
            <person name="Wu L."/>
            <person name="Ma J."/>
        </authorList>
    </citation>
    <scope>NUCLEOTIDE SEQUENCE [LARGE SCALE GENOMIC DNA]</scope>
    <source>
        <strain evidence="11">KCTC 12861</strain>
    </source>
</reference>
<organism evidence="10 11">
    <name type="scientific">Pseudovibrio japonicus</name>
    <dbReference type="NCBI Taxonomy" id="366534"/>
    <lineage>
        <taxon>Bacteria</taxon>
        <taxon>Pseudomonadati</taxon>
        <taxon>Pseudomonadota</taxon>
        <taxon>Alphaproteobacteria</taxon>
        <taxon>Hyphomicrobiales</taxon>
        <taxon>Stappiaceae</taxon>
        <taxon>Pseudovibrio</taxon>
    </lineage>
</organism>
<comment type="similarity">
    <text evidence="7">Belongs to the glycosyltransferase 87 family.</text>
</comment>
<evidence type="ECO:0000256" key="4">
    <source>
        <dbReference type="ARBA" id="ARBA00022692"/>
    </source>
</evidence>
<evidence type="ECO:0000256" key="6">
    <source>
        <dbReference type="ARBA" id="ARBA00023136"/>
    </source>
</evidence>
<evidence type="ECO:0000256" key="5">
    <source>
        <dbReference type="ARBA" id="ARBA00022989"/>
    </source>
</evidence>
<keyword evidence="3" id="KW-0808">Transferase</keyword>
<dbReference type="Proteomes" id="UP000637980">
    <property type="component" value="Unassembled WGS sequence"/>
</dbReference>
<protein>
    <recommendedName>
        <fullName evidence="12">DUF2029 domain-containing protein</fullName>
    </recommendedName>
</protein>
<dbReference type="RefSeq" id="WP_189436641.1">
    <property type="nucleotide sequence ID" value="NZ_BMXE01000003.1"/>
</dbReference>
<comment type="subcellular location">
    <subcellularLocation>
        <location evidence="1">Cell membrane</location>
        <topology evidence="1">Multi-pass membrane protein</topology>
    </subcellularLocation>
</comment>
<gene>
    <name evidence="10" type="ORF">GCM10007094_20140</name>
</gene>
<keyword evidence="11" id="KW-1185">Reference proteome</keyword>
<keyword evidence="2" id="KW-1003">Cell membrane</keyword>
<evidence type="ECO:0000256" key="7">
    <source>
        <dbReference type="ARBA" id="ARBA00024033"/>
    </source>
</evidence>
<evidence type="ECO:0000256" key="3">
    <source>
        <dbReference type="ARBA" id="ARBA00022679"/>
    </source>
</evidence>
<feature type="transmembrane region" description="Helical" evidence="9">
    <location>
        <begin position="202"/>
        <end position="230"/>
    </location>
</feature>
<feature type="compositionally biased region" description="Acidic residues" evidence="8">
    <location>
        <begin position="410"/>
        <end position="419"/>
    </location>
</feature>
<dbReference type="InterPro" id="IPR018584">
    <property type="entry name" value="GT87"/>
</dbReference>
<dbReference type="Pfam" id="PF09594">
    <property type="entry name" value="GT87"/>
    <property type="match status" value="1"/>
</dbReference>
<feature type="transmembrane region" description="Helical" evidence="9">
    <location>
        <begin position="172"/>
        <end position="195"/>
    </location>
</feature>
<comment type="caution">
    <text evidence="10">The sequence shown here is derived from an EMBL/GenBank/DDBJ whole genome shotgun (WGS) entry which is preliminary data.</text>
</comment>
<feature type="transmembrane region" description="Helical" evidence="9">
    <location>
        <begin position="269"/>
        <end position="289"/>
    </location>
</feature>
<evidence type="ECO:0000313" key="10">
    <source>
        <dbReference type="EMBL" id="GHB31501.1"/>
    </source>
</evidence>
<feature type="transmembrane region" description="Helical" evidence="9">
    <location>
        <begin position="301"/>
        <end position="329"/>
    </location>
</feature>
<name>A0ABQ3EAB5_9HYPH</name>
<evidence type="ECO:0000256" key="1">
    <source>
        <dbReference type="ARBA" id="ARBA00004651"/>
    </source>
</evidence>
<feature type="transmembrane region" description="Helical" evidence="9">
    <location>
        <begin position="133"/>
        <end position="152"/>
    </location>
</feature>
<sequence length="419" mass="45890">MFISFARLQVYFLVALLLIAVVYPLYLFGTVMGLDGFDLRRVGADFYQFLLASRLAVSGNAAQLYDFSWFYNEVQRNVADGSGFYAWVHPPSMLVFLVPISGLTYLQAYTVWMGMGGLLSFAVAFSRRAPIRAVTFFIFAPATLVNLFYGQSGMLAGGFLYGGLRLMDRHPAWAGVLLGCVSIKPELFMLIPIILIAHRSIIALCACVATVAFLVDASAVFFGSGLWWIYLETVPSLVTTVMAQGEGSFLYLIPSAFGAMRSLGFSATAGYMVQLPVTIIAFAVTFWLFAREREPVARNLAVTLCVLLATPFLFLWDYAVLSPALYLYATRTGLFDDDMNTPLMEPVLLFAVYLLPIVNIALAAHGFPVGPIFTALALLAVVVRMIDAERTQASLVDDEGEGDNSVPDDRDGDEELGTT</sequence>
<keyword evidence="5 9" id="KW-1133">Transmembrane helix</keyword>
<feature type="transmembrane region" description="Helical" evidence="9">
    <location>
        <begin position="109"/>
        <end position="126"/>
    </location>
</feature>
<feature type="transmembrane region" description="Helical" evidence="9">
    <location>
        <begin position="12"/>
        <end position="34"/>
    </location>
</feature>
<evidence type="ECO:0000256" key="9">
    <source>
        <dbReference type="SAM" id="Phobius"/>
    </source>
</evidence>
<evidence type="ECO:0000313" key="11">
    <source>
        <dbReference type="Proteomes" id="UP000637980"/>
    </source>
</evidence>
<keyword evidence="6 9" id="KW-0472">Membrane</keyword>
<evidence type="ECO:0008006" key="12">
    <source>
        <dbReference type="Google" id="ProtNLM"/>
    </source>
</evidence>
<feature type="region of interest" description="Disordered" evidence="8">
    <location>
        <begin position="394"/>
        <end position="419"/>
    </location>
</feature>
<evidence type="ECO:0000256" key="8">
    <source>
        <dbReference type="SAM" id="MobiDB-lite"/>
    </source>
</evidence>
<dbReference type="EMBL" id="BMXE01000003">
    <property type="protein sequence ID" value="GHB31501.1"/>
    <property type="molecule type" value="Genomic_DNA"/>
</dbReference>